<organism evidence="2 3">
    <name type="scientific">Trematosphaeria pertusa</name>
    <dbReference type="NCBI Taxonomy" id="390896"/>
    <lineage>
        <taxon>Eukaryota</taxon>
        <taxon>Fungi</taxon>
        <taxon>Dikarya</taxon>
        <taxon>Ascomycota</taxon>
        <taxon>Pezizomycotina</taxon>
        <taxon>Dothideomycetes</taxon>
        <taxon>Pleosporomycetidae</taxon>
        <taxon>Pleosporales</taxon>
        <taxon>Massarineae</taxon>
        <taxon>Trematosphaeriaceae</taxon>
        <taxon>Trematosphaeria</taxon>
    </lineage>
</organism>
<feature type="region of interest" description="Disordered" evidence="1">
    <location>
        <begin position="82"/>
        <end position="113"/>
    </location>
</feature>
<dbReference type="EMBL" id="ML987189">
    <property type="protein sequence ID" value="KAF2255715.1"/>
    <property type="molecule type" value="Genomic_DNA"/>
</dbReference>
<reference evidence="2" key="1">
    <citation type="journal article" date="2020" name="Stud. Mycol.">
        <title>101 Dothideomycetes genomes: a test case for predicting lifestyles and emergence of pathogens.</title>
        <authorList>
            <person name="Haridas S."/>
            <person name="Albert R."/>
            <person name="Binder M."/>
            <person name="Bloem J."/>
            <person name="Labutti K."/>
            <person name="Salamov A."/>
            <person name="Andreopoulos B."/>
            <person name="Baker S."/>
            <person name="Barry K."/>
            <person name="Bills G."/>
            <person name="Bluhm B."/>
            <person name="Cannon C."/>
            <person name="Castanera R."/>
            <person name="Culley D."/>
            <person name="Daum C."/>
            <person name="Ezra D."/>
            <person name="Gonzalez J."/>
            <person name="Henrissat B."/>
            <person name="Kuo A."/>
            <person name="Liang C."/>
            <person name="Lipzen A."/>
            <person name="Lutzoni F."/>
            <person name="Magnuson J."/>
            <person name="Mondo S."/>
            <person name="Nolan M."/>
            <person name="Ohm R."/>
            <person name="Pangilinan J."/>
            <person name="Park H.-J."/>
            <person name="Ramirez L."/>
            <person name="Alfaro M."/>
            <person name="Sun H."/>
            <person name="Tritt A."/>
            <person name="Yoshinaga Y."/>
            <person name="Zwiers L.-H."/>
            <person name="Turgeon B."/>
            <person name="Goodwin S."/>
            <person name="Spatafora J."/>
            <person name="Crous P."/>
            <person name="Grigoriev I."/>
        </authorList>
    </citation>
    <scope>NUCLEOTIDE SEQUENCE</scope>
    <source>
        <strain evidence="2">CBS 122368</strain>
    </source>
</reference>
<keyword evidence="3" id="KW-1185">Reference proteome</keyword>
<sequence>MAISSRSTVRKMEKATLGPSSMRTARNGSSIDGDPKATCAAAFNSWKVPSHCEGPVYMPHGGRKMKYKPYKIKKGSRFTIFPPASQTAAPAPPHYYGDRDSKKPNPFRPTKKKDKQYFHPLENKCWPREPALGHHQDVPAPAIRRAIKEHCAKEYALHEHMLGRTAYTSVNLTDQLFWNKGWDTVTVSNGAAYVKVDFRQTFNIRYRDLDNTETMGEKECQQIESRVLEAADRPRKLAYIKPYYYGPREEKLDPGESVVTKKHFIYNIIPEVHTP</sequence>
<dbReference type="GeneID" id="54585109"/>
<feature type="compositionally biased region" description="Polar residues" evidence="1">
    <location>
        <begin position="18"/>
        <end position="30"/>
    </location>
</feature>
<proteinExistence type="predicted"/>
<dbReference type="Proteomes" id="UP000800094">
    <property type="component" value="Unassembled WGS sequence"/>
</dbReference>
<protein>
    <submittedName>
        <fullName evidence="2">Uncharacterized protein</fullName>
    </submittedName>
</protein>
<evidence type="ECO:0000256" key="1">
    <source>
        <dbReference type="SAM" id="MobiDB-lite"/>
    </source>
</evidence>
<feature type="region of interest" description="Disordered" evidence="1">
    <location>
        <begin position="1"/>
        <end position="32"/>
    </location>
</feature>
<evidence type="ECO:0000313" key="3">
    <source>
        <dbReference type="Proteomes" id="UP000800094"/>
    </source>
</evidence>
<gene>
    <name evidence="2" type="ORF">BU26DRAFT_545264</name>
</gene>
<name>A0A6A6IYU0_9PLEO</name>
<evidence type="ECO:0000313" key="2">
    <source>
        <dbReference type="EMBL" id="KAF2255715.1"/>
    </source>
</evidence>
<accession>A0A6A6IYU0</accession>
<dbReference type="RefSeq" id="XP_033690719.1">
    <property type="nucleotide sequence ID" value="XM_033831779.1"/>
</dbReference>
<dbReference type="AlphaFoldDB" id="A0A6A6IYU0"/>